<evidence type="ECO:0000256" key="2">
    <source>
        <dbReference type="ARBA" id="ARBA00004818"/>
    </source>
</evidence>
<dbReference type="SFLD" id="SFLDS00003">
    <property type="entry name" value="Haloacid_Dehalogenase"/>
    <property type="match status" value="1"/>
</dbReference>
<dbReference type="SFLD" id="SFLDG01129">
    <property type="entry name" value="C1.5:_HAD__Beta-PGM__Phosphata"/>
    <property type="match status" value="1"/>
</dbReference>
<dbReference type="NCBIfam" id="TIGR01549">
    <property type="entry name" value="HAD-SF-IA-v1"/>
    <property type="match status" value="1"/>
</dbReference>
<organism evidence="5 6">
    <name type="scientific">Pseudogemmobacter faecipullorum</name>
    <dbReference type="NCBI Taxonomy" id="2755041"/>
    <lineage>
        <taxon>Bacteria</taxon>
        <taxon>Pseudomonadati</taxon>
        <taxon>Pseudomonadota</taxon>
        <taxon>Alphaproteobacteria</taxon>
        <taxon>Rhodobacterales</taxon>
        <taxon>Paracoccaceae</taxon>
        <taxon>Pseudogemmobacter</taxon>
    </lineage>
</organism>
<dbReference type="EC" id="3.1.3.18" evidence="4"/>
<dbReference type="RefSeq" id="WP_226934760.1">
    <property type="nucleotide sequence ID" value="NZ_JACDXX010000005.1"/>
</dbReference>
<dbReference type="InterPro" id="IPR023198">
    <property type="entry name" value="PGP-like_dom2"/>
</dbReference>
<dbReference type="Proteomes" id="UP001198571">
    <property type="component" value="Unassembled WGS sequence"/>
</dbReference>
<dbReference type="PRINTS" id="PR00413">
    <property type="entry name" value="HADHALOGNASE"/>
</dbReference>
<accession>A0ABS8CKF8</accession>
<dbReference type="GO" id="GO:0016787">
    <property type="term" value="F:hydrolase activity"/>
    <property type="evidence" value="ECO:0007669"/>
    <property type="project" value="UniProtKB-KW"/>
</dbReference>
<dbReference type="InterPro" id="IPR006439">
    <property type="entry name" value="HAD-SF_hydro_IA"/>
</dbReference>
<gene>
    <name evidence="5" type="ORF">H0485_07575</name>
</gene>
<reference evidence="5 6" key="1">
    <citation type="submission" date="2020-07" db="EMBL/GenBank/DDBJ databases">
        <title>Pseudogemmobacter sp. nov., isolated from poultry manure in Taiwan.</title>
        <authorList>
            <person name="Lin S.-Y."/>
            <person name="Tang Y.-S."/>
            <person name="Young C.-C."/>
        </authorList>
    </citation>
    <scope>NUCLEOTIDE SEQUENCE [LARGE SCALE GENOMIC DNA]</scope>
    <source>
        <strain evidence="5 6">CC-YST710</strain>
    </source>
</reference>
<dbReference type="InterPro" id="IPR050155">
    <property type="entry name" value="HAD-like_hydrolase_sf"/>
</dbReference>
<dbReference type="PANTHER" id="PTHR43434">
    <property type="entry name" value="PHOSPHOGLYCOLATE PHOSPHATASE"/>
    <property type="match status" value="1"/>
</dbReference>
<evidence type="ECO:0000313" key="6">
    <source>
        <dbReference type="Proteomes" id="UP001198571"/>
    </source>
</evidence>
<comment type="pathway">
    <text evidence="2">Organic acid metabolism; glycolate biosynthesis; glycolate from 2-phosphoglycolate: step 1/1.</text>
</comment>
<keyword evidence="5" id="KW-0378">Hydrolase</keyword>
<sequence>MIDAILFDKDGTLFDFHKSWGAWARQLLADLTVDEAHAARLAAAIGYLPEEGRFLPGSLVIAGTPSEITAAMLPELPGWSAGQLEARINEVAAKARMVEAVPLVPLFEAFRARGLKLAIVTNDAEAPARAHVAAHNLGGLVDFVAGYDSGHGAKPGPGMLNAFLRAEGLDPARVLMVGDSLHDLEAGRAAGTRRVAVLTGVAKAASLAPHADVVLENIGEIPAWIDSLSA</sequence>
<name>A0ABS8CKF8_9RHOB</name>
<dbReference type="PANTHER" id="PTHR43434:SF1">
    <property type="entry name" value="PHOSPHOGLYCOLATE PHOSPHATASE"/>
    <property type="match status" value="1"/>
</dbReference>
<keyword evidence="6" id="KW-1185">Reference proteome</keyword>
<evidence type="ECO:0000256" key="4">
    <source>
        <dbReference type="ARBA" id="ARBA00013078"/>
    </source>
</evidence>
<proteinExistence type="inferred from homology"/>
<dbReference type="SUPFAM" id="SSF56784">
    <property type="entry name" value="HAD-like"/>
    <property type="match status" value="1"/>
</dbReference>
<evidence type="ECO:0000256" key="3">
    <source>
        <dbReference type="ARBA" id="ARBA00006171"/>
    </source>
</evidence>
<evidence type="ECO:0000256" key="1">
    <source>
        <dbReference type="ARBA" id="ARBA00000830"/>
    </source>
</evidence>
<dbReference type="Gene3D" id="1.10.150.240">
    <property type="entry name" value="Putative phosphatase, domain 2"/>
    <property type="match status" value="1"/>
</dbReference>
<dbReference type="Gene3D" id="3.40.50.1000">
    <property type="entry name" value="HAD superfamily/HAD-like"/>
    <property type="match status" value="1"/>
</dbReference>
<comment type="catalytic activity">
    <reaction evidence="1">
        <text>2-phosphoglycolate + H2O = glycolate + phosphate</text>
        <dbReference type="Rhea" id="RHEA:14369"/>
        <dbReference type="ChEBI" id="CHEBI:15377"/>
        <dbReference type="ChEBI" id="CHEBI:29805"/>
        <dbReference type="ChEBI" id="CHEBI:43474"/>
        <dbReference type="ChEBI" id="CHEBI:58033"/>
        <dbReference type="EC" id="3.1.3.18"/>
    </reaction>
</comment>
<evidence type="ECO:0000313" key="5">
    <source>
        <dbReference type="EMBL" id="MCB5409859.1"/>
    </source>
</evidence>
<dbReference type="EMBL" id="JACDXX010000005">
    <property type="protein sequence ID" value="MCB5409859.1"/>
    <property type="molecule type" value="Genomic_DNA"/>
</dbReference>
<dbReference type="InterPro" id="IPR036412">
    <property type="entry name" value="HAD-like_sf"/>
</dbReference>
<dbReference type="Pfam" id="PF00702">
    <property type="entry name" value="Hydrolase"/>
    <property type="match status" value="1"/>
</dbReference>
<protein>
    <recommendedName>
        <fullName evidence="4">phosphoglycolate phosphatase</fullName>
        <ecNumber evidence="4">3.1.3.18</ecNumber>
    </recommendedName>
</protein>
<comment type="similarity">
    <text evidence="3">Belongs to the HAD-like hydrolase superfamily. CbbY/CbbZ/Gph/YieH family.</text>
</comment>
<dbReference type="InterPro" id="IPR023214">
    <property type="entry name" value="HAD_sf"/>
</dbReference>
<comment type="caution">
    <text evidence="5">The sequence shown here is derived from an EMBL/GenBank/DDBJ whole genome shotgun (WGS) entry which is preliminary data.</text>
</comment>